<dbReference type="GO" id="GO:0004558">
    <property type="term" value="F:alpha-1,4-glucosidase activity"/>
    <property type="evidence" value="ECO:0007669"/>
    <property type="project" value="TreeGrafter"/>
</dbReference>
<feature type="non-terminal residue" evidence="4">
    <location>
        <position position="1"/>
    </location>
</feature>
<dbReference type="Pfam" id="PF01055">
    <property type="entry name" value="Glyco_hydro_31_2nd"/>
    <property type="match status" value="1"/>
</dbReference>
<dbReference type="SUPFAM" id="SSF51445">
    <property type="entry name" value="(Trans)glycosidases"/>
    <property type="match status" value="1"/>
</dbReference>
<keyword evidence="5" id="KW-1185">Reference proteome</keyword>
<dbReference type="GO" id="GO:0005975">
    <property type="term" value="P:carbohydrate metabolic process"/>
    <property type="evidence" value="ECO:0007669"/>
    <property type="project" value="InterPro"/>
</dbReference>
<evidence type="ECO:0000313" key="5">
    <source>
        <dbReference type="Proteomes" id="UP001497623"/>
    </source>
</evidence>
<dbReference type="AlphaFoldDB" id="A0AAV2QTJ3"/>
<dbReference type="PANTHER" id="PTHR22762:SF133">
    <property type="entry name" value="P-TYPE DOMAIN-CONTAINING PROTEIN"/>
    <property type="match status" value="1"/>
</dbReference>
<comment type="caution">
    <text evidence="4">The sequence shown here is derived from an EMBL/GenBank/DDBJ whole genome shotgun (WGS) entry which is preliminary data.</text>
</comment>
<dbReference type="Proteomes" id="UP001497623">
    <property type="component" value="Unassembled WGS sequence"/>
</dbReference>
<keyword evidence="2" id="KW-0326">Glycosidase</keyword>
<keyword evidence="2" id="KW-0378">Hydrolase</keyword>
<reference evidence="4 5" key="1">
    <citation type="submission" date="2024-05" db="EMBL/GenBank/DDBJ databases">
        <authorList>
            <person name="Wallberg A."/>
        </authorList>
    </citation>
    <scope>NUCLEOTIDE SEQUENCE [LARGE SCALE GENOMIC DNA]</scope>
</reference>
<protein>
    <recommendedName>
        <fullName evidence="3">Glycoside hydrolase family 31 TIM barrel domain-containing protein</fullName>
    </recommendedName>
</protein>
<evidence type="ECO:0000256" key="2">
    <source>
        <dbReference type="RuleBase" id="RU361185"/>
    </source>
</evidence>
<dbReference type="PANTHER" id="PTHR22762">
    <property type="entry name" value="ALPHA-GLUCOSIDASE"/>
    <property type="match status" value="1"/>
</dbReference>
<evidence type="ECO:0000259" key="3">
    <source>
        <dbReference type="Pfam" id="PF01055"/>
    </source>
</evidence>
<dbReference type="CDD" id="cd14752">
    <property type="entry name" value="GH31_N"/>
    <property type="match status" value="1"/>
</dbReference>
<sequence length="135" mass="15378">HPMYLLVEEDGSAHAVLMINSNAMEAETFPLPGVTLRSIGGIIDLMFFMGPTPSEAVSQYQQVIGKPFLPPYWALGFQLCRYGYTDLDKMKKAVSRTRRHGIPQDVQYADIDHMDHRLDFTIDSTHFNELPDYVK</sequence>
<evidence type="ECO:0000313" key="4">
    <source>
        <dbReference type="EMBL" id="CAL4100019.1"/>
    </source>
</evidence>
<dbReference type="Gene3D" id="2.60.40.1760">
    <property type="entry name" value="glycosyl hydrolase (family 31)"/>
    <property type="match status" value="1"/>
</dbReference>
<evidence type="ECO:0000256" key="1">
    <source>
        <dbReference type="ARBA" id="ARBA00007806"/>
    </source>
</evidence>
<dbReference type="InterPro" id="IPR017853">
    <property type="entry name" value="GH"/>
</dbReference>
<accession>A0AAV2QTJ3</accession>
<dbReference type="Gene3D" id="3.20.20.80">
    <property type="entry name" value="Glycosidases"/>
    <property type="match status" value="1"/>
</dbReference>
<dbReference type="EMBL" id="CAXKWB010011093">
    <property type="protein sequence ID" value="CAL4100019.1"/>
    <property type="molecule type" value="Genomic_DNA"/>
</dbReference>
<organism evidence="4 5">
    <name type="scientific">Meganyctiphanes norvegica</name>
    <name type="common">Northern krill</name>
    <name type="synonym">Thysanopoda norvegica</name>
    <dbReference type="NCBI Taxonomy" id="48144"/>
    <lineage>
        <taxon>Eukaryota</taxon>
        <taxon>Metazoa</taxon>
        <taxon>Ecdysozoa</taxon>
        <taxon>Arthropoda</taxon>
        <taxon>Crustacea</taxon>
        <taxon>Multicrustacea</taxon>
        <taxon>Malacostraca</taxon>
        <taxon>Eumalacostraca</taxon>
        <taxon>Eucarida</taxon>
        <taxon>Euphausiacea</taxon>
        <taxon>Euphausiidae</taxon>
        <taxon>Meganyctiphanes</taxon>
    </lineage>
</organism>
<feature type="non-terminal residue" evidence="4">
    <location>
        <position position="135"/>
    </location>
</feature>
<comment type="similarity">
    <text evidence="1 2">Belongs to the glycosyl hydrolase 31 family.</text>
</comment>
<proteinExistence type="inferred from homology"/>
<gene>
    <name evidence="4" type="ORF">MNOR_LOCUS16692</name>
</gene>
<dbReference type="InterPro" id="IPR000322">
    <property type="entry name" value="Glyco_hydro_31_TIM"/>
</dbReference>
<name>A0AAV2QTJ3_MEGNR</name>
<feature type="domain" description="Glycoside hydrolase family 31 TIM barrel" evidence="3">
    <location>
        <begin position="67"/>
        <end position="134"/>
    </location>
</feature>